<comment type="caution">
    <text evidence="3">The sequence shown here is derived from an EMBL/GenBank/DDBJ whole genome shotgun (WGS) entry which is preliminary data.</text>
</comment>
<keyword evidence="4" id="KW-1185">Reference proteome</keyword>
<reference evidence="3" key="1">
    <citation type="submission" date="2019-07" db="EMBL/GenBank/DDBJ databases">
        <title>Toxilogical consequences of a new and cryptic species of cyanobacteria (Komarekiella delphini-convector) recovered from the epidermis of a bottlenose dolphin and 1500 ft. in the air.</title>
        <authorList>
            <person name="Brown A.O."/>
            <person name="Dvorak P."/>
            <person name="Villanueva C.D."/>
            <person name="Foss A.J."/>
            <person name="Garvey A.D."/>
            <person name="Gibson Q.A."/>
            <person name="Johansen J.R."/>
            <person name="Casamatta D.A."/>
        </authorList>
    </citation>
    <scope>NUCLEOTIDE SEQUENCE</scope>
    <source>
        <strain evidence="3">SJRDD-AB1</strain>
    </source>
</reference>
<evidence type="ECO:0000313" key="3">
    <source>
        <dbReference type="EMBL" id="MBD6618227.1"/>
    </source>
</evidence>
<keyword evidence="2" id="KW-0472">Membrane</keyword>
<organism evidence="3 4">
    <name type="scientific">Komarekiella delphini-convector SJRDD-AB1</name>
    <dbReference type="NCBI Taxonomy" id="2593771"/>
    <lineage>
        <taxon>Bacteria</taxon>
        <taxon>Bacillati</taxon>
        <taxon>Cyanobacteriota</taxon>
        <taxon>Cyanophyceae</taxon>
        <taxon>Nostocales</taxon>
        <taxon>Nostocaceae</taxon>
        <taxon>Komarekiella</taxon>
        <taxon>Komarekiella delphini-convector</taxon>
    </lineage>
</organism>
<accession>A0AA40VSP4</accession>
<dbReference type="Proteomes" id="UP001165986">
    <property type="component" value="Unassembled WGS sequence"/>
</dbReference>
<evidence type="ECO:0000256" key="2">
    <source>
        <dbReference type="SAM" id="Phobius"/>
    </source>
</evidence>
<evidence type="ECO:0000256" key="1">
    <source>
        <dbReference type="SAM" id="MobiDB-lite"/>
    </source>
</evidence>
<gene>
    <name evidence="3" type="ORF">FNW02_20970</name>
</gene>
<feature type="region of interest" description="Disordered" evidence="1">
    <location>
        <begin position="30"/>
        <end position="59"/>
    </location>
</feature>
<keyword evidence="2" id="KW-1133">Transmembrane helix</keyword>
<sequence>MLSILQTLIFLFGAAFILGFLTYGLIDNTNPPKKDDKSPAPIPPVVDSPTAEKAAPVSS</sequence>
<name>A0AA40VSP4_9NOST</name>
<feature type="transmembrane region" description="Helical" evidence="2">
    <location>
        <begin position="7"/>
        <end position="26"/>
    </location>
</feature>
<evidence type="ECO:0000313" key="4">
    <source>
        <dbReference type="Proteomes" id="UP001165986"/>
    </source>
</evidence>
<protein>
    <submittedName>
        <fullName evidence="3">Uncharacterized protein</fullName>
    </submittedName>
</protein>
<keyword evidence="2" id="KW-0812">Transmembrane</keyword>
<proteinExistence type="predicted"/>
<dbReference type="AlphaFoldDB" id="A0AA40VSP4"/>
<dbReference type="RefSeq" id="WP_191759444.1">
    <property type="nucleotide sequence ID" value="NZ_VJXY01000024.1"/>
</dbReference>
<dbReference type="EMBL" id="VJXY01000024">
    <property type="protein sequence ID" value="MBD6618227.1"/>
    <property type="molecule type" value="Genomic_DNA"/>
</dbReference>